<keyword evidence="3" id="KW-1185">Reference proteome</keyword>
<sequence length="122" mass="12803">MFDPRQELSSHAKSVRRSIVSTGQVDSGRASCPCCYPAWPAAAAACCLLPGLPHLTSPPAAPHLTSTTPITPWPPAGVLYSPVPVPVPTLSPLAPRPAGRVLYCLSSLRPSLLTLASCLPRR</sequence>
<evidence type="ECO:0000313" key="3">
    <source>
        <dbReference type="Proteomes" id="UP000324222"/>
    </source>
</evidence>
<dbReference type="EMBL" id="VSRR010105334">
    <property type="protein sequence ID" value="MPC96285.1"/>
    <property type="molecule type" value="Genomic_DNA"/>
</dbReference>
<comment type="caution">
    <text evidence="2">The sequence shown here is derived from an EMBL/GenBank/DDBJ whole genome shotgun (WGS) entry which is preliminary data.</text>
</comment>
<reference evidence="2 3" key="1">
    <citation type="submission" date="2019-05" db="EMBL/GenBank/DDBJ databases">
        <title>Another draft genome of Portunus trituberculatus and its Hox gene families provides insights of decapod evolution.</title>
        <authorList>
            <person name="Jeong J.-H."/>
            <person name="Song I."/>
            <person name="Kim S."/>
            <person name="Choi T."/>
            <person name="Kim D."/>
            <person name="Ryu S."/>
            <person name="Kim W."/>
        </authorList>
    </citation>
    <scope>NUCLEOTIDE SEQUENCE [LARGE SCALE GENOMIC DNA]</scope>
    <source>
        <tissue evidence="2">Muscle</tissue>
    </source>
</reference>
<protein>
    <submittedName>
        <fullName evidence="2">Uncharacterized protein</fullName>
    </submittedName>
</protein>
<evidence type="ECO:0000313" key="2">
    <source>
        <dbReference type="EMBL" id="MPC96285.1"/>
    </source>
</evidence>
<gene>
    <name evidence="2" type="ORF">E2C01_091535</name>
</gene>
<evidence type="ECO:0000256" key="1">
    <source>
        <dbReference type="SAM" id="MobiDB-lite"/>
    </source>
</evidence>
<dbReference type="Proteomes" id="UP000324222">
    <property type="component" value="Unassembled WGS sequence"/>
</dbReference>
<feature type="region of interest" description="Disordered" evidence="1">
    <location>
        <begin position="1"/>
        <end position="29"/>
    </location>
</feature>
<accession>A0A5B7JNV1</accession>
<name>A0A5B7JNV1_PORTR</name>
<organism evidence="2 3">
    <name type="scientific">Portunus trituberculatus</name>
    <name type="common">Swimming crab</name>
    <name type="synonym">Neptunus trituberculatus</name>
    <dbReference type="NCBI Taxonomy" id="210409"/>
    <lineage>
        <taxon>Eukaryota</taxon>
        <taxon>Metazoa</taxon>
        <taxon>Ecdysozoa</taxon>
        <taxon>Arthropoda</taxon>
        <taxon>Crustacea</taxon>
        <taxon>Multicrustacea</taxon>
        <taxon>Malacostraca</taxon>
        <taxon>Eumalacostraca</taxon>
        <taxon>Eucarida</taxon>
        <taxon>Decapoda</taxon>
        <taxon>Pleocyemata</taxon>
        <taxon>Brachyura</taxon>
        <taxon>Eubrachyura</taxon>
        <taxon>Portunoidea</taxon>
        <taxon>Portunidae</taxon>
        <taxon>Portuninae</taxon>
        <taxon>Portunus</taxon>
    </lineage>
</organism>
<proteinExistence type="predicted"/>
<dbReference type="AlphaFoldDB" id="A0A5B7JNV1"/>
<feature type="compositionally biased region" description="Basic and acidic residues" evidence="1">
    <location>
        <begin position="1"/>
        <end position="10"/>
    </location>
</feature>